<dbReference type="GO" id="GO:0009451">
    <property type="term" value="P:RNA modification"/>
    <property type="evidence" value="ECO:0007669"/>
    <property type="project" value="InterPro"/>
</dbReference>
<name>D7M1E4_ARALL</name>
<evidence type="ECO:0008006" key="3">
    <source>
        <dbReference type="Google" id="ProtNLM"/>
    </source>
</evidence>
<proteinExistence type="predicted"/>
<dbReference type="EMBL" id="GL348718">
    <property type="protein sequence ID" value="EFH49624.1"/>
    <property type="molecule type" value="Genomic_DNA"/>
</dbReference>
<organism evidence="2">
    <name type="scientific">Arabidopsis lyrata subsp. lyrata</name>
    <name type="common">Lyre-leaved rock-cress</name>
    <dbReference type="NCBI Taxonomy" id="81972"/>
    <lineage>
        <taxon>Eukaryota</taxon>
        <taxon>Viridiplantae</taxon>
        <taxon>Streptophyta</taxon>
        <taxon>Embryophyta</taxon>
        <taxon>Tracheophyta</taxon>
        <taxon>Spermatophyta</taxon>
        <taxon>Magnoliopsida</taxon>
        <taxon>eudicotyledons</taxon>
        <taxon>Gunneridae</taxon>
        <taxon>Pentapetalae</taxon>
        <taxon>rosids</taxon>
        <taxon>malvids</taxon>
        <taxon>Brassicales</taxon>
        <taxon>Brassicaceae</taxon>
        <taxon>Camelineae</taxon>
        <taxon>Arabidopsis</taxon>
    </lineage>
</organism>
<dbReference type="Gramene" id="scaffold_600879.1">
    <property type="protein sequence ID" value="scaffold_600879.1"/>
    <property type="gene ID" value="scaffold_600879.1"/>
</dbReference>
<dbReference type="eggNOG" id="KOG4197">
    <property type="taxonomic scope" value="Eukaryota"/>
</dbReference>
<keyword evidence="2" id="KW-1185">Reference proteome</keyword>
<gene>
    <name evidence="1" type="ORF">ARALYDRAFT_908822</name>
</gene>
<evidence type="ECO:0000313" key="2">
    <source>
        <dbReference type="Proteomes" id="UP000008694"/>
    </source>
</evidence>
<dbReference type="AlphaFoldDB" id="D7M1E4"/>
<dbReference type="Proteomes" id="UP000008694">
    <property type="component" value="Unassembled WGS sequence"/>
</dbReference>
<evidence type="ECO:0000313" key="1">
    <source>
        <dbReference type="EMBL" id="EFH49624.1"/>
    </source>
</evidence>
<dbReference type="Pfam" id="PF20431">
    <property type="entry name" value="E_motif"/>
    <property type="match status" value="1"/>
</dbReference>
<dbReference type="InterPro" id="IPR046848">
    <property type="entry name" value="E_motif"/>
</dbReference>
<sequence length="98" mass="11107">MDLGHSVANHLLQAESDDTGNHVLISNMYAADAKWEGVMELRNLMKKREMKKPAGCSWLEVDGQRNVFVSGDCSHPRRDSIFDLVNALYLQMKEPVVF</sequence>
<dbReference type="GO" id="GO:0003723">
    <property type="term" value="F:RNA binding"/>
    <property type="evidence" value="ECO:0007669"/>
    <property type="project" value="InterPro"/>
</dbReference>
<reference evidence="2" key="1">
    <citation type="journal article" date="2011" name="Nat. Genet.">
        <title>The Arabidopsis lyrata genome sequence and the basis of rapid genome size change.</title>
        <authorList>
            <person name="Hu T.T."/>
            <person name="Pattyn P."/>
            <person name="Bakker E.G."/>
            <person name="Cao J."/>
            <person name="Cheng J.-F."/>
            <person name="Clark R.M."/>
            <person name="Fahlgren N."/>
            <person name="Fawcett J.A."/>
            <person name="Grimwood J."/>
            <person name="Gundlach H."/>
            <person name="Haberer G."/>
            <person name="Hollister J.D."/>
            <person name="Ossowski S."/>
            <person name="Ottilar R.P."/>
            <person name="Salamov A.A."/>
            <person name="Schneeberger K."/>
            <person name="Spannagl M."/>
            <person name="Wang X."/>
            <person name="Yang L."/>
            <person name="Nasrallah M.E."/>
            <person name="Bergelson J."/>
            <person name="Carrington J.C."/>
            <person name="Gaut B.S."/>
            <person name="Schmutz J."/>
            <person name="Mayer K.F.X."/>
            <person name="Van de Peer Y."/>
            <person name="Grigoriev I.V."/>
            <person name="Nordborg M."/>
            <person name="Weigel D."/>
            <person name="Guo Y.-L."/>
        </authorList>
    </citation>
    <scope>NUCLEOTIDE SEQUENCE [LARGE SCALE GENOMIC DNA]</scope>
    <source>
        <strain evidence="2">cv. MN47</strain>
    </source>
</reference>
<dbReference type="HOGENOM" id="CLU_2336502_0_0_1"/>
<dbReference type="PANTHER" id="PTHR47926">
    <property type="entry name" value="PENTATRICOPEPTIDE REPEAT-CONTAINING PROTEIN"/>
    <property type="match status" value="1"/>
</dbReference>
<protein>
    <recommendedName>
        <fullName evidence="3">Pentatricopeptide repeat-containing protein</fullName>
    </recommendedName>
</protein>
<dbReference type="InterPro" id="IPR046960">
    <property type="entry name" value="PPR_At4g14850-like_plant"/>
</dbReference>
<dbReference type="STRING" id="81972.D7M1E4"/>
<dbReference type="PANTHER" id="PTHR47926:SF481">
    <property type="entry name" value="TETRATRICOPEPTIDE-LIKE HELICAL DOMAIN SUPERFAMILY"/>
    <property type="match status" value="1"/>
</dbReference>
<accession>D7M1E4</accession>